<feature type="region of interest" description="Disordered" evidence="1">
    <location>
        <begin position="1"/>
        <end position="30"/>
    </location>
</feature>
<evidence type="ECO:0000313" key="4">
    <source>
        <dbReference type="Proteomes" id="UP000287865"/>
    </source>
</evidence>
<dbReference type="EMBL" id="PIPK01000002">
    <property type="protein sequence ID" value="RUO27620.1"/>
    <property type="molecule type" value="Genomic_DNA"/>
</dbReference>
<proteinExistence type="predicted"/>
<evidence type="ECO:0000313" key="3">
    <source>
        <dbReference type="EMBL" id="RUO27620.1"/>
    </source>
</evidence>
<evidence type="ECO:0000259" key="2">
    <source>
        <dbReference type="Pfam" id="PF20419"/>
    </source>
</evidence>
<comment type="caution">
    <text evidence="3">The sequence shown here is derived from an EMBL/GenBank/DDBJ whole genome shotgun (WGS) entry which is preliminary data.</text>
</comment>
<feature type="compositionally biased region" description="Polar residues" evidence="1">
    <location>
        <begin position="1"/>
        <end position="19"/>
    </location>
</feature>
<name>A0ABY0BTQ7_9GAMM</name>
<dbReference type="InterPro" id="IPR046524">
    <property type="entry name" value="DUF6701"/>
</dbReference>
<protein>
    <recommendedName>
        <fullName evidence="2">DUF6701 domain-containing protein</fullName>
    </recommendedName>
</protein>
<dbReference type="Pfam" id="PF20419">
    <property type="entry name" value="DUF6701"/>
    <property type="match status" value="1"/>
</dbReference>
<dbReference type="Proteomes" id="UP000287865">
    <property type="component" value="Unassembled WGS sequence"/>
</dbReference>
<accession>A0ABY0BTQ7</accession>
<organism evidence="3 4">
    <name type="scientific">Aliidiomarina maris</name>
    <dbReference type="NCBI Taxonomy" id="531312"/>
    <lineage>
        <taxon>Bacteria</taxon>
        <taxon>Pseudomonadati</taxon>
        <taxon>Pseudomonadota</taxon>
        <taxon>Gammaproteobacteria</taxon>
        <taxon>Alteromonadales</taxon>
        <taxon>Idiomarinaceae</taxon>
        <taxon>Aliidiomarina</taxon>
    </lineage>
</organism>
<evidence type="ECO:0000256" key="1">
    <source>
        <dbReference type="SAM" id="MobiDB-lite"/>
    </source>
</evidence>
<feature type="domain" description="DUF6701" evidence="2">
    <location>
        <begin position="3"/>
        <end position="383"/>
    </location>
</feature>
<reference evidence="3 4" key="1">
    <citation type="journal article" date="2018" name="Front. Microbiol.">
        <title>Genome-Based Analysis Reveals the Taxonomy and Diversity of the Family Idiomarinaceae.</title>
        <authorList>
            <person name="Liu Y."/>
            <person name="Lai Q."/>
            <person name="Shao Z."/>
        </authorList>
    </citation>
    <scope>NUCLEOTIDE SEQUENCE [LARGE SCALE GENOMIC DNA]</scope>
    <source>
        <strain evidence="3 4">CF12-14</strain>
    </source>
</reference>
<keyword evidence="4" id="KW-1185">Reference proteome</keyword>
<gene>
    <name evidence="3" type="ORF">CWE07_03070</name>
</gene>
<sequence length="384" mass="41990">MEAHNASGQVTPNFGQEQTPVVPEVSPQRLLRPEGGRFESSLFSTGELTRIAPGRYQSDNASWNEAGSLVLRAQLPNNRYLTADADIGSEAQVGRFYPFGFELDESSLLNACLSDTPFSYLGDPSIEAQYRLHAVNRAGNVLVNYTAEPNTNYQAQFGFTIVGSDIDGTRLFANPDNAPSGISNAAWLDGALSFNQSDVDTPRLLGIQRQTSNVEEGPYTGVELGLIVEQNPDNINGIGVFTLDGTVDMIFGRLVLDNLAGPEDETLNIIARVERWDGQRFVRHIADSCTQLTASNFAIGANPNTLNSSVVRNAGEQMPLTLGLSSEDFGWSPAGASGEFEFSYQAPVWLRYNWDGSVEQDPSATATFGQFRGNDRIIFWLERR</sequence>